<name>A0ABN7NIZ6_TIMPD</name>
<keyword evidence="2" id="KW-1185">Reference proteome</keyword>
<evidence type="ECO:0000313" key="1">
    <source>
        <dbReference type="EMBL" id="CAG2054849.1"/>
    </source>
</evidence>
<proteinExistence type="predicted"/>
<comment type="caution">
    <text evidence="1">The sequence shown here is derived from an EMBL/GenBank/DDBJ whole genome shotgun (WGS) entry which is preliminary data.</text>
</comment>
<sequence>MRAKAQVNEASTDEHAMCCPQLLLRLGPVKCSAVRTAREGKTSDGAGLIPCSIRDVLTKLMIGILQTCQKAVKMFECHVGQVAYKTRTNWSTSLCIRRQSIVEMTLLFYMFRHIYGAIIRTKSKKINISLGQVTSPDDGAIDVPKHVEQ</sequence>
<reference evidence="1" key="1">
    <citation type="submission" date="2021-03" db="EMBL/GenBank/DDBJ databases">
        <authorList>
            <person name="Tran Van P."/>
        </authorList>
    </citation>
    <scope>NUCLEOTIDE SEQUENCE</scope>
</reference>
<protein>
    <submittedName>
        <fullName evidence="1">Uncharacterized protein</fullName>
    </submittedName>
</protein>
<dbReference type="EMBL" id="CAJPIN010001795">
    <property type="protein sequence ID" value="CAG2054849.1"/>
    <property type="molecule type" value="Genomic_DNA"/>
</dbReference>
<accession>A0ABN7NIZ6</accession>
<dbReference type="Proteomes" id="UP001153148">
    <property type="component" value="Unassembled WGS sequence"/>
</dbReference>
<evidence type="ECO:0000313" key="2">
    <source>
        <dbReference type="Proteomes" id="UP001153148"/>
    </source>
</evidence>
<organism evidence="1 2">
    <name type="scientific">Timema podura</name>
    <name type="common">Walking stick</name>
    <dbReference type="NCBI Taxonomy" id="61482"/>
    <lineage>
        <taxon>Eukaryota</taxon>
        <taxon>Metazoa</taxon>
        <taxon>Ecdysozoa</taxon>
        <taxon>Arthropoda</taxon>
        <taxon>Hexapoda</taxon>
        <taxon>Insecta</taxon>
        <taxon>Pterygota</taxon>
        <taxon>Neoptera</taxon>
        <taxon>Polyneoptera</taxon>
        <taxon>Phasmatodea</taxon>
        <taxon>Timematodea</taxon>
        <taxon>Timematoidea</taxon>
        <taxon>Timematidae</taxon>
        <taxon>Timema</taxon>
    </lineage>
</organism>
<gene>
    <name evidence="1" type="ORF">TPAB3V08_LOCUS1866</name>
</gene>